<evidence type="ECO:0000313" key="3">
    <source>
        <dbReference type="Proteomes" id="UP001174909"/>
    </source>
</evidence>
<name>A0AA35TRW3_GEOBA</name>
<proteinExistence type="predicted"/>
<dbReference type="SUPFAM" id="SSF51126">
    <property type="entry name" value="Pectin lyase-like"/>
    <property type="match status" value="1"/>
</dbReference>
<reference evidence="2" key="1">
    <citation type="submission" date="2023-03" db="EMBL/GenBank/DDBJ databases">
        <authorList>
            <person name="Steffen K."/>
            <person name="Cardenas P."/>
        </authorList>
    </citation>
    <scope>NUCLEOTIDE SEQUENCE</scope>
</reference>
<protein>
    <recommendedName>
        <fullName evidence="1">Right handed beta helix domain-containing protein</fullName>
    </recommendedName>
</protein>
<accession>A0AA35TRW3</accession>
<sequence length="189" mass="20060">MNNYDTKIVFNSSCDSFDAPFYVLSFVGGAWLSMATLELTGSPGGIEIVNVTNVQITNCSFSWFTQGAVDVYNSRSVAIANCHFFHNGPVGVVKTNELRGHAAGLSLGYSITADEEENLTAIVESCVFYNNSALLADSSTSEALNDRVFPGRGGGLAVLVDSVTTVTVDVINCSFFNNFATEFGGGAFT</sequence>
<dbReference type="Gene3D" id="2.160.20.10">
    <property type="entry name" value="Single-stranded right-handed beta-helix, Pectin lyase-like"/>
    <property type="match status" value="1"/>
</dbReference>
<gene>
    <name evidence="2" type="ORF">GBAR_LOCUS29133</name>
</gene>
<feature type="domain" description="Right handed beta helix" evidence="1">
    <location>
        <begin position="41"/>
        <end position="178"/>
    </location>
</feature>
<comment type="caution">
    <text evidence="2">The sequence shown here is derived from an EMBL/GenBank/DDBJ whole genome shotgun (WGS) entry which is preliminary data.</text>
</comment>
<dbReference type="Pfam" id="PF13229">
    <property type="entry name" value="Beta_helix"/>
    <property type="match status" value="1"/>
</dbReference>
<dbReference type="AlphaFoldDB" id="A0AA35TRW3"/>
<dbReference type="InterPro" id="IPR011050">
    <property type="entry name" value="Pectin_lyase_fold/virulence"/>
</dbReference>
<dbReference type="EMBL" id="CASHTH010004082">
    <property type="protein sequence ID" value="CAI8053265.1"/>
    <property type="molecule type" value="Genomic_DNA"/>
</dbReference>
<dbReference type="Proteomes" id="UP001174909">
    <property type="component" value="Unassembled WGS sequence"/>
</dbReference>
<organism evidence="2 3">
    <name type="scientific">Geodia barretti</name>
    <name type="common">Barrett's horny sponge</name>
    <dbReference type="NCBI Taxonomy" id="519541"/>
    <lineage>
        <taxon>Eukaryota</taxon>
        <taxon>Metazoa</taxon>
        <taxon>Porifera</taxon>
        <taxon>Demospongiae</taxon>
        <taxon>Heteroscleromorpha</taxon>
        <taxon>Tetractinellida</taxon>
        <taxon>Astrophorina</taxon>
        <taxon>Geodiidae</taxon>
        <taxon>Geodia</taxon>
    </lineage>
</organism>
<feature type="non-terminal residue" evidence="2">
    <location>
        <position position="1"/>
    </location>
</feature>
<evidence type="ECO:0000313" key="2">
    <source>
        <dbReference type="EMBL" id="CAI8053265.1"/>
    </source>
</evidence>
<evidence type="ECO:0000259" key="1">
    <source>
        <dbReference type="Pfam" id="PF13229"/>
    </source>
</evidence>
<dbReference type="InterPro" id="IPR039448">
    <property type="entry name" value="Beta_helix"/>
</dbReference>
<keyword evidence="3" id="KW-1185">Reference proteome</keyword>
<dbReference type="InterPro" id="IPR012334">
    <property type="entry name" value="Pectin_lyas_fold"/>
</dbReference>